<keyword evidence="3 4" id="KW-0326">Glycosidase</keyword>
<dbReference type="InterPro" id="IPR013320">
    <property type="entry name" value="ConA-like_dom_sf"/>
</dbReference>
<dbReference type="GO" id="GO:0016787">
    <property type="term" value="F:hydrolase activity"/>
    <property type="evidence" value="ECO:0007669"/>
    <property type="project" value="UniProtKB-KW"/>
</dbReference>
<name>A0ABV7PZ60_9ACTN</name>
<dbReference type="CDD" id="cd18622">
    <property type="entry name" value="GH32_Inu-like"/>
    <property type="match status" value="1"/>
</dbReference>
<evidence type="ECO:0000259" key="7">
    <source>
        <dbReference type="Pfam" id="PF08244"/>
    </source>
</evidence>
<feature type="domain" description="Glycosyl hydrolase family 32 C-terminal" evidence="7">
    <location>
        <begin position="382"/>
        <end position="514"/>
    </location>
</feature>
<keyword evidence="5" id="KW-0732">Signal</keyword>
<dbReference type="Gene3D" id="2.60.120.560">
    <property type="entry name" value="Exo-inulinase, domain 1"/>
    <property type="match status" value="1"/>
</dbReference>
<dbReference type="SMART" id="SM00640">
    <property type="entry name" value="Glyco_32"/>
    <property type="match status" value="1"/>
</dbReference>
<evidence type="ECO:0000256" key="3">
    <source>
        <dbReference type="ARBA" id="ARBA00023295"/>
    </source>
</evidence>
<dbReference type="PANTHER" id="PTHR42800:SF1">
    <property type="entry name" value="EXOINULINASE INUD (AFU_ORTHOLOGUE AFUA_5G00480)"/>
    <property type="match status" value="1"/>
</dbReference>
<evidence type="ECO:0000313" key="8">
    <source>
        <dbReference type="EMBL" id="MFC3492152.1"/>
    </source>
</evidence>
<proteinExistence type="inferred from homology"/>
<protein>
    <submittedName>
        <fullName evidence="8">Glycoside hydrolase family 32 protein</fullName>
    </submittedName>
</protein>
<dbReference type="SUPFAM" id="SSF49899">
    <property type="entry name" value="Concanavalin A-like lectins/glucanases"/>
    <property type="match status" value="1"/>
</dbReference>
<dbReference type="Gene3D" id="2.115.10.20">
    <property type="entry name" value="Glycosyl hydrolase domain, family 43"/>
    <property type="match status" value="1"/>
</dbReference>
<gene>
    <name evidence="8" type="ORF">ACFO8M_06605</name>
</gene>
<dbReference type="Pfam" id="PF00251">
    <property type="entry name" value="Glyco_hydro_32N"/>
    <property type="match status" value="1"/>
</dbReference>
<dbReference type="EMBL" id="JBHRWO010000006">
    <property type="protein sequence ID" value="MFC3492152.1"/>
    <property type="molecule type" value="Genomic_DNA"/>
</dbReference>
<dbReference type="InterPro" id="IPR001362">
    <property type="entry name" value="Glyco_hydro_32"/>
</dbReference>
<keyword evidence="9" id="KW-1185">Reference proteome</keyword>
<accession>A0ABV7PZ60</accession>
<evidence type="ECO:0000313" key="9">
    <source>
        <dbReference type="Proteomes" id="UP001595712"/>
    </source>
</evidence>
<evidence type="ECO:0000256" key="5">
    <source>
        <dbReference type="SAM" id="SignalP"/>
    </source>
</evidence>
<dbReference type="SUPFAM" id="SSF75005">
    <property type="entry name" value="Arabinanase/levansucrase/invertase"/>
    <property type="match status" value="1"/>
</dbReference>
<evidence type="ECO:0000259" key="6">
    <source>
        <dbReference type="Pfam" id="PF00251"/>
    </source>
</evidence>
<dbReference type="Pfam" id="PF08244">
    <property type="entry name" value="Glyco_hydro_32C"/>
    <property type="match status" value="1"/>
</dbReference>
<dbReference type="RefSeq" id="WP_387972240.1">
    <property type="nucleotide sequence ID" value="NZ_JBHRWO010000006.1"/>
</dbReference>
<feature type="chain" id="PRO_5047067026" evidence="5">
    <location>
        <begin position="30"/>
        <end position="520"/>
    </location>
</feature>
<reference evidence="9" key="1">
    <citation type="journal article" date="2019" name="Int. J. Syst. Evol. Microbiol.">
        <title>The Global Catalogue of Microorganisms (GCM) 10K type strain sequencing project: providing services to taxonomists for standard genome sequencing and annotation.</title>
        <authorList>
            <consortium name="The Broad Institute Genomics Platform"/>
            <consortium name="The Broad Institute Genome Sequencing Center for Infectious Disease"/>
            <person name="Wu L."/>
            <person name="Ma J."/>
        </authorList>
    </citation>
    <scope>NUCLEOTIDE SEQUENCE [LARGE SCALE GENOMIC DNA]</scope>
    <source>
        <strain evidence="9">CGMCC 4.7396</strain>
    </source>
</reference>
<dbReference type="Proteomes" id="UP001595712">
    <property type="component" value="Unassembled WGS sequence"/>
</dbReference>
<evidence type="ECO:0000256" key="4">
    <source>
        <dbReference type="RuleBase" id="RU362110"/>
    </source>
</evidence>
<dbReference type="InterPro" id="IPR013189">
    <property type="entry name" value="Glyco_hydro_32_C"/>
</dbReference>
<feature type="signal peptide" evidence="5">
    <location>
        <begin position="1"/>
        <end position="29"/>
    </location>
</feature>
<dbReference type="PANTHER" id="PTHR42800">
    <property type="entry name" value="EXOINULINASE INUD (AFU_ORTHOLOGUE AFUA_5G00480)"/>
    <property type="match status" value="1"/>
</dbReference>
<dbReference type="InterPro" id="IPR006311">
    <property type="entry name" value="TAT_signal"/>
</dbReference>
<comment type="similarity">
    <text evidence="1 4">Belongs to the glycosyl hydrolase 32 family.</text>
</comment>
<keyword evidence="2 4" id="KW-0378">Hydrolase</keyword>
<sequence>MIRTSRKTVLRALGLGAAAAVALPTAASAAPKPGHGYTAAASSKRPEYHFAVPDGWKNDPQRPIWVDGKYLYYYLYNADYGAAAEGTAWRLASSTDNLVYTDEGVAIPKDANADGDVWSGCAVIDTENTAGFGAGAVVVLATQEHHASPADADQAQFLWYSTDDGRSFTALEGGPVLANPGVRDFRDPKVFWDEERSRWAMALAEGNKIGFYHSPDLKAWTYAGGFFKDGLGALECPDLFWLDSDTGPGRWVLGLSANGKGSGLPCTYAYWTGDFDGANFTADQAEPQWLDHGWDWYGAVTWEKIADGQADAKTRYARAWMNFWDYPHETLTWESDGFNGTDSITREISLKWYSDTDCALVSRPVAALDDRVAQRHALGDIEVDGHLDLDFTGLAYEIQTSISWTSLENVGLQLRRSNWGSRHIDVGKYGDFVYVNRAFTWNPDRSARWHESRTPHAAAFKQVYLRILVDRTSIEVFVDDGRRVHSHLVFPEGGDNRIALYAHGGPAVFGDFTIIEYEPI</sequence>
<comment type="caution">
    <text evidence="8">The sequence shown here is derived from an EMBL/GenBank/DDBJ whole genome shotgun (WGS) entry which is preliminary data.</text>
</comment>
<feature type="domain" description="Glycosyl hydrolase family 32 N-terminal" evidence="6">
    <location>
        <begin position="49"/>
        <end position="363"/>
    </location>
</feature>
<evidence type="ECO:0000256" key="1">
    <source>
        <dbReference type="ARBA" id="ARBA00009902"/>
    </source>
</evidence>
<organism evidence="8 9">
    <name type="scientific">Glycomyces rhizosphaerae</name>
    <dbReference type="NCBI Taxonomy" id="2054422"/>
    <lineage>
        <taxon>Bacteria</taxon>
        <taxon>Bacillati</taxon>
        <taxon>Actinomycetota</taxon>
        <taxon>Actinomycetes</taxon>
        <taxon>Glycomycetales</taxon>
        <taxon>Glycomycetaceae</taxon>
        <taxon>Glycomyces</taxon>
    </lineage>
</organism>
<dbReference type="PROSITE" id="PS51318">
    <property type="entry name" value="TAT"/>
    <property type="match status" value="1"/>
</dbReference>
<dbReference type="InterPro" id="IPR023296">
    <property type="entry name" value="Glyco_hydro_beta-prop_sf"/>
</dbReference>
<dbReference type="InterPro" id="IPR013148">
    <property type="entry name" value="Glyco_hydro_32_N"/>
</dbReference>
<evidence type="ECO:0000256" key="2">
    <source>
        <dbReference type="ARBA" id="ARBA00022801"/>
    </source>
</evidence>